<feature type="compositionally biased region" description="Low complexity" evidence="1">
    <location>
        <begin position="133"/>
        <end position="149"/>
    </location>
</feature>
<gene>
    <name evidence="3" type="ORF">ACFQMH_20270</name>
</gene>
<evidence type="ECO:0000313" key="4">
    <source>
        <dbReference type="Proteomes" id="UP001596409"/>
    </source>
</evidence>
<sequence length="248" mass="26532">MSGKVRRYEDAPRPSTPENADASAGLERTAELIAAALRQQSLDDTAEQAAVTAFRDARILDGRSPRTRRSDDWRPKTPRQRWVRGGAAALVTSALLGGIAFASIREVDTPPQDTAVPGTSHSTHQPPSHPPSRRSSPASEPTATPTAAEQLPGTPKTAAQPPGTPKSLKAHCRAYERIKNRGHALDATAWQRLVQAAGTEQQVAAYCHRLTGSADESTPSPTQRDKTRKGHGKPTARAKPSKGPADRN</sequence>
<protein>
    <submittedName>
        <fullName evidence="3">Uncharacterized protein</fullName>
    </submittedName>
</protein>
<name>A0ABW2E1N3_9ACTN</name>
<keyword evidence="2" id="KW-0472">Membrane</keyword>
<feature type="region of interest" description="Disordered" evidence="1">
    <location>
        <begin position="106"/>
        <end position="172"/>
    </location>
</feature>
<comment type="caution">
    <text evidence="3">The sequence shown here is derived from an EMBL/GenBank/DDBJ whole genome shotgun (WGS) entry which is preliminary data.</text>
</comment>
<dbReference type="RefSeq" id="WP_189874112.1">
    <property type="nucleotide sequence ID" value="NZ_BMWA01000013.1"/>
</dbReference>
<feature type="transmembrane region" description="Helical" evidence="2">
    <location>
        <begin position="82"/>
        <end position="104"/>
    </location>
</feature>
<evidence type="ECO:0000256" key="2">
    <source>
        <dbReference type="SAM" id="Phobius"/>
    </source>
</evidence>
<feature type="compositionally biased region" description="Basic residues" evidence="1">
    <location>
        <begin position="226"/>
        <end position="240"/>
    </location>
</feature>
<feature type="region of interest" description="Disordered" evidence="1">
    <location>
        <begin position="1"/>
        <end position="26"/>
    </location>
</feature>
<proteinExistence type="predicted"/>
<dbReference type="EMBL" id="JBHSYM010000043">
    <property type="protein sequence ID" value="MFC7014016.1"/>
    <property type="molecule type" value="Genomic_DNA"/>
</dbReference>
<accession>A0ABW2E1N3</accession>
<feature type="compositionally biased region" description="Basic and acidic residues" evidence="1">
    <location>
        <begin position="1"/>
        <end position="12"/>
    </location>
</feature>
<keyword evidence="4" id="KW-1185">Reference proteome</keyword>
<keyword evidence="2" id="KW-0812">Transmembrane</keyword>
<feature type="region of interest" description="Disordered" evidence="1">
    <location>
        <begin position="210"/>
        <end position="248"/>
    </location>
</feature>
<feature type="region of interest" description="Disordered" evidence="1">
    <location>
        <begin position="57"/>
        <end position="84"/>
    </location>
</feature>
<feature type="compositionally biased region" description="Low complexity" evidence="1">
    <location>
        <begin position="117"/>
        <end position="126"/>
    </location>
</feature>
<evidence type="ECO:0000313" key="3">
    <source>
        <dbReference type="EMBL" id="MFC7014016.1"/>
    </source>
</evidence>
<dbReference type="Proteomes" id="UP001596409">
    <property type="component" value="Unassembled WGS sequence"/>
</dbReference>
<keyword evidence="2" id="KW-1133">Transmembrane helix</keyword>
<reference evidence="4" key="1">
    <citation type="journal article" date="2019" name="Int. J. Syst. Evol. Microbiol.">
        <title>The Global Catalogue of Microorganisms (GCM) 10K type strain sequencing project: providing services to taxonomists for standard genome sequencing and annotation.</title>
        <authorList>
            <consortium name="The Broad Institute Genomics Platform"/>
            <consortium name="The Broad Institute Genome Sequencing Center for Infectious Disease"/>
            <person name="Wu L."/>
            <person name="Ma J."/>
        </authorList>
    </citation>
    <scope>NUCLEOTIDE SEQUENCE [LARGE SCALE GENOMIC DNA]</scope>
    <source>
        <strain evidence="4">JCM 4855</strain>
    </source>
</reference>
<evidence type="ECO:0000256" key="1">
    <source>
        <dbReference type="SAM" id="MobiDB-lite"/>
    </source>
</evidence>
<feature type="compositionally biased region" description="Basic and acidic residues" evidence="1">
    <location>
        <begin position="57"/>
        <end position="75"/>
    </location>
</feature>
<organism evidence="3 4">
    <name type="scientific">Streptomyces viridiviolaceus</name>
    <dbReference type="NCBI Taxonomy" id="68282"/>
    <lineage>
        <taxon>Bacteria</taxon>
        <taxon>Bacillati</taxon>
        <taxon>Actinomycetota</taxon>
        <taxon>Actinomycetes</taxon>
        <taxon>Kitasatosporales</taxon>
        <taxon>Streptomycetaceae</taxon>
        <taxon>Streptomyces</taxon>
    </lineage>
</organism>